<name>A0ABV5FA79_9FLAO</name>
<keyword evidence="6" id="KW-1185">Reference proteome</keyword>
<comment type="caution">
    <text evidence="5">The sequence shown here is derived from an EMBL/GenBank/DDBJ whole genome shotgun (WGS) entry which is preliminary data.</text>
</comment>
<organism evidence="5 6">
    <name type="scientific">Mariniflexile ostreae</name>
    <dbReference type="NCBI Taxonomy" id="1520892"/>
    <lineage>
        <taxon>Bacteria</taxon>
        <taxon>Pseudomonadati</taxon>
        <taxon>Bacteroidota</taxon>
        <taxon>Flavobacteriia</taxon>
        <taxon>Flavobacteriales</taxon>
        <taxon>Flavobacteriaceae</taxon>
        <taxon>Mariniflexile</taxon>
    </lineage>
</organism>
<accession>A0ABV5FA79</accession>
<dbReference type="Pfam" id="PF16391">
    <property type="entry name" value="DUF5000"/>
    <property type="match status" value="1"/>
</dbReference>
<proteinExistence type="predicted"/>
<evidence type="ECO:0000313" key="5">
    <source>
        <dbReference type="EMBL" id="MFB9056326.1"/>
    </source>
</evidence>
<evidence type="ECO:0000259" key="3">
    <source>
        <dbReference type="Pfam" id="PF16391"/>
    </source>
</evidence>
<dbReference type="InterPro" id="IPR032527">
    <property type="entry name" value="DUF4959"/>
</dbReference>
<keyword evidence="5" id="KW-0449">Lipoprotein</keyword>
<dbReference type="Pfam" id="PF17166">
    <property type="entry name" value="DUF5126"/>
    <property type="match status" value="1"/>
</dbReference>
<dbReference type="InterPro" id="IPR032164">
    <property type="entry name" value="DUF5000"/>
</dbReference>
<protein>
    <submittedName>
        <fullName evidence="5">DUF5000 domain-containing lipoprotein</fullName>
    </submittedName>
</protein>
<sequence>MKTLKLFVALLCMVVATSCTEDNITSLIKDDGIAPGPVVVDGGGVENLAGASIITYNLPNQADMLYVVAEYQRKQNGKVVRTKSSVFNNSLRVDGFSEAAAYDVQLYGVDQSENRSPVTTVSINPEKPPYKYVCETLYAVEDYGGIKLFWENPEKGLVTIEIYAEDSTGNLVFQDAVYTSAPDGTRLILGQAAMETEYVFVVKDRFDNACSEIKASLAPLYIEMFDRAKYQAVYQIHDTPSDYGWVLPNLWDGVVSGNNGFHTGSGWVDPAGSLPEYADWSYDGVNLNVVMFTMDLGMLSQVYRFKYWPRTGNYIWRHGNPHLFDLWGSDKLNVDGSLDGWTLLLENASPVKPSGQPGNENTTEDIEAGEAGFNFEISPDMPKVRYIRFVQKVNQDRKATLLHLSEVEFYGDNR</sequence>
<dbReference type="Proteomes" id="UP001589585">
    <property type="component" value="Unassembled WGS sequence"/>
</dbReference>
<evidence type="ECO:0000313" key="6">
    <source>
        <dbReference type="Proteomes" id="UP001589585"/>
    </source>
</evidence>
<feature type="domain" description="DUF4959" evidence="2">
    <location>
        <begin position="18"/>
        <end position="125"/>
    </location>
</feature>
<dbReference type="InterPro" id="IPR033431">
    <property type="entry name" value="DUF5126"/>
</dbReference>
<evidence type="ECO:0000256" key="1">
    <source>
        <dbReference type="SAM" id="SignalP"/>
    </source>
</evidence>
<gene>
    <name evidence="5" type="ORF">ACFFU9_06165</name>
</gene>
<dbReference type="PROSITE" id="PS51257">
    <property type="entry name" value="PROKAR_LIPOPROTEIN"/>
    <property type="match status" value="1"/>
</dbReference>
<feature type="domain" description="DUF5000" evidence="3">
    <location>
        <begin position="290"/>
        <end position="411"/>
    </location>
</feature>
<dbReference type="Gene3D" id="2.60.120.260">
    <property type="entry name" value="Galactose-binding domain-like"/>
    <property type="match status" value="1"/>
</dbReference>
<dbReference type="RefSeq" id="WP_379860524.1">
    <property type="nucleotide sequence ID" value="NZ_JBHMFC010000019.1"/>
</dbReference>
<feature type="signal peptide" evidence="1">
    <location>
        <begin position="1"/>
        <end position="21"/>
    </location>
</feature>
<dbReference type="EMBL" id="JBHMFC010000019">
    <property type="protein sequence ID" value="MFB9056326.1"/>
    <property type="molecule type" value="Genomic_DNA"/>
</dbReference>
<dbReference type="Pfam" id="PF16323">
    <property type="entry name" value="DUF4959"/>
    <property type="match status" value="1"/>
</dbReference>
<evidence type="ECO:0000259" key="2">
    <source>
        <dbReference type="Pfam" id="PF16323"/>
    </source>
</evidence>
<feature type="chain" id="PRO_5045690429" evidence="1">
    <location>
        <begin position="22"/>
        <end position="414"/>
    </location>
</feature>
<evidence type="ECO:0000259" key="4">
    <source>
        <dbReference type="Pfam" id="PF17166"/>
    </source>
</evidence>
<keyword evidence="1" id="KW-0732">Signal</keyword>
<feature type="domain" description="DUF5126" evidence="4">
    <location>
        <begin position="127"/>
        <end position="226"/>
    </location>
</feature>
<reference evidence="5 6" key="1">
    <citation type="submission" date="2024-09" db="EMBL/GenBank/DDBJ databases">
        <authorList>
            <person name="Sun Q."/>
            <person name="Mori K."/>
        </authorList>
    </citation>
    <scope>NUCLEOTIDE SEQUENCE [LARGE SCALE GENOMIC DNA]</scope>
    <source>
        <strain evidence="5 6">CECT 8622</strain>
    </source>
</reference>